<evidence type="ECO:0000313" key="3">
    <source>
        <dbReference type="Proteomes" id="UP001054837"/>
    </source>
</evidence>
<protein>
    <recommendedName>
        <fullName evidence="4">Secreted protein</fullName>
    </recommendedName>
</protein>
<evidence type="ECO:0000313" key="2">
    <source>
        <dbReference type="EMBL" id="GIY18957.1"/>
    </source>
</evidence>
<accession>A0AAV4RFS3</accession>
<dbReference type="AlphaFoldDB" id="A0AAV4RFS3"/>
<name>A0AAV4RFS3_9ARAC</name>
<dbReference type="EMBL" id="BPLQ01005988">
    <property type="protein sequence ID" value="GIY18957.1"/>
    <property type="molecule type" value="Genomic_DNA"/>
</dbReference>
<reference evidence="2 3" key="1">
    <citation type="submission" date="2021-06" db="EMBL/GenBank/DDBJ databases">
        <title>Caerostris darwini draft genome.</title>
        <authorList>
            <person name="Kono N."/>
            <person name="Arakawa K."/>
        </authorList>
    </citation>
    <scope>NUCLEOTIDE SEQUENCE [LARGE SCALE GENOMIC DNA]</scope>
</reference>
<evidence type="ECO:0000256" key="1">
    <source>
        <dbReference type="SAM" id="SignalP"/>
    </source>
</evidence>
<evidence type="ECO:0008006" key="4">
    <source>
        <dbReference type="Google" id="ProtNLM"/>
    </source>
</evidence>
<feature type="chain" id="PRO_5043674622" description="Secreted protein" evidence="1">
    <location>
        <begin position="23"/>
        <end position="101"/>
    </location>
</feature>
<dbReference type="Proteomes" id="UP001054837">
    <property type="component" value="Unassembled WGS sequence"/>
</dbReference>
<keyword evidence="3" id="KW-1185">Reference proteome</keyword>
<sequence length="101" mass="11730">MNWTKLLIKILAGFLVIAPDNSKISRTTPSTPRRFLFLGVEEFFCNFHCCSCQIHFFGIVLKLNSFLDHQAQQDKTEAQQDKKLTLRFWVSFTTFTPTIVL</sequence>
<feature type="signal peptide" evidence="1">
    <location>
        <begin position="1"/>
        <end position="22"/>
    </location>
</feature>
<comment type="caution">
    <text evidence="2">The sequence shown here is derived from an EMBL/GenBank/DDBJ whole genome shotgun (WGS) entry which is preliminary data.</text>
</comment>
<gene>
    <name evidence="2" type="ORF">CDAR_53251</name>
</gene>
<proteinExistence type="predicted"/>
<organism evidence="2 3">
    <name type="scientific">Caerostris darwini</name>
    <dbReference type="NCBI Taxonomy" id="1538125"/>
    <lineage>
        <taxon>Eukaryota</taxon>
        <taxon>Metazoa</taxon>
        <taxon>Ecdysozoa</taxon>
        <taxon>Arthropoda</taxon>
        <taxon>Chelicerata</taxon>
        <taxon>Arachnida</taxon>
        <taxon>Araneae</taxon>
        <taxon>Araneomorphae</taxon>
        <taxon>Entelegynae</taxon>
        <taxon>Araneoidea</taxon>
        <taxon>Araneidae</taxon>
        <taxon>Caerostris</taxon>
    </lineage>
</organism>
<keyword evidence="1" id="KW-0732">Signal</keyword>